<dbReference type="STRING" id="1046627.BZARG_2561"/>
<name>G2EGU4_9FLAO</name>
<dbReference type="InterPro" id="IPR024311">
    <property type="entry name" value="Lipocalin-like"/>
</dbReference>
<dbReference type="eggNOG" id="ENOG5030G9W">
    <property type="taxonomic scope" value="Bacteria"/>
</dbReference>
<comment type="caution">
    <text evidence="2">The sequence shown here is derived from an EMBL/GenBank/DDBJ whole genome shotgun (WGS) entry which is preliminary data.</text>
</comment>
<accession>G2EGU4</accession>
<evidence type="ECO:0000313" key="2">
    <source>
        <dbReference type="EMBL" id="EGV42341.1"/>
    </source>
</evidence>
<dbReference type="PROSITE" id="PS51257">
    <property type="entry name" value="PROKAR_LIPOPROTEIN"/>
    <property type="match status" value="1"/>
</dbReference>
<feature type="domain" description="Lipocalin-like" evidence="1">
    <location>
        <begin position="45"/>
        <end position="134"/>
    </location>
</feature>
<protein>
    <recommendedName>
        <fullName evidence="1">Lipocalin-like domain-containing protein</fullName>
    </recommendedName>
</protein>
<evidence type="ECO:0000259" key="1">
    <source>
        <dbReference type="Pfam" id="PF13648"/>
    </source>
</evidence>
<dbReference type="Pfam" id="PF13648">
    <property type="entry name" value="Lipocalin_4"/>
    <property type="match status" value="1"/>
</dbReference>
<organism evidence="2 3">
    <name type="scientific">Bizionia argentinensis JUB59</name>
    <dbReference type="NCBI Taxonomy" id="1046627"/>
    <lineage>
        <taxon>Bacteria</taxon>
        <taxon>Pseudomonadati</taxon>
        <taxon>Bacteroidota</taxon>
        <taxon>Flavobacteriia</taxon>
        <taxon>Flavobacteriales</taxon>
        <taxon>Flavobacteriaceae</taxon>
        <taxon>Bizionia</taxon>
    </lineage>
</organism>
<dbReference type="Proteomes" id="UP000003730">
    <property type="component" value="Unassembled WGS sequence"/>
</dbReference>
<dbReference type="AlphaFoldDB" id="G2EGU4"/>
<proteinExistence type="predicted"/>
<dbReference type="OrthoDB" id="1436138at2"/>
<evidence type="ECO:0000313" key="3">
    <source>
        <dbReference type="Proteomes" id="UP000003730"/>
    </source>
</evidence>
<dbReference type="EMBL" id="AFXZ01000065">
    <property type="protein sequence ID" value="EGV42341.1"/>
    <property type="molecule type" value="Genomic_DNA"/>
</dbReference>
<reference evidence="2 3" key="1">
    <citation type="journal article" date="2008" name="Int. J. Syst. Evol. Microbiol.">
        <title>Bizionia argentinensis sp. nov., isolated from surface marine water in Antarctica.</title>
        <authorList>
            <person name="Bercovich A."/>
            <person name="Vazquez S.C."/>
            <person name="Yankilevich P."/>
            <person name="Coria S.H."/>
            <person name="Foti M."/>
            <person name="Hernandez E."/>
            <person name="Vidal A."/>
            <person name="Ruberto L."/>
            <person name="Melo C."/>
            <person name="Marenssi S."/>
            <person name="Criscuolo M."/>
            <person name="Memoli M."/>
            <person name="Arguelles M."/>
            <person name="Mac Cormack W.P."/>
        </authorList>
    </citation>
    <scope>NUCLEOTIDE SEQUENCE [LARGE SCALE GENOMIC DNA]</scope>
    <source>
        <strain evidence="2 3">JUB59</strain>
    </source>
</reference>
<dbReference type="RefSeq" id="WP_008639372.1">
    <property type="nucleotide sequence ID" value="NZ_AFXZ01000065.1"/>
</dbReference>
<keyword evidence="3" id="KW-1185">Reference proteome</keyword>
<sequence length="163" mass="19212">MKSLKTKNIVLLITVCTMTLGCVTLQQPLPGSLWGDWAFVKTGTITTNGNERLFNYRHVCNKESDRLSFRSDKKMSLRWYDNTCMINYYFIGRYHVENNILIVDLEDNKSYQDNPFPPISKYRISQINQTTLKLEEITDSNRTRRIRTNTVQEPLVFIFMRID</sequence>
<gene>
    <name evidence="2" type="ORF">BZARG_2561</name>
</gene>